<keyword evidence="8 10" id="KW-0594">Phospholipid biosynthesis</keyword>
<keyword evidence="5 10" id="KW-1133">Transmembrane helix</keyword>
<keyword evidence="9 10" id="KW-1208">Phospholipid metabolism</keyword>
<dbReference type="AlphaFoldDB" id="A0A850R6D2"/>
<keyword evidence="4 10" id="KW-0812">Transmembrane</keyword>
<dbReference type="EC" id="2.3.1.275" evidence="10"/>
<dbReference type="InterPro" id="IPR003811">
    <property type="entry name" value="G3P_acylTferase_PlsY"/>
</dbReference>
<evidence type="ECO:0000313" key="12">
    <source>
        <dbReference type="Proteomes" id="UP000592294"/>
    </source>
</evidence>
<dbReference type="PANTHER" id="PTHR30309">
    <property type="entry name" value="INNER MEMBRANE PROTEIN YGIH"/>
    <property type="match status" value="1"/>
</dbReference>
<gene>
    <name evidence="10 11" type="primary">plsY</name>
    <name evidence="11" type="ORF">HW932_03680</name>
</gene>
<dbReference type="UniPathway" id="UPA00085"/>
<comment type="caution">
    <text evidence="10">Lacks conserved residue(s) required for the propagation of feature annotation.</text>
</comment>
<comment type="subunit">
    <text evidence="10">Probably interacts with PlsX.</text>
</comment>
<dbReference type="HAMAP" id="MF_01043">
    <property type="entry name" value="PlsY"/>
    <property type="match status" value="1"/>
</dbReference>
<dbReference type="GO" id="GO:0043772">
    <property type="term" value="F:acyl-phosphate glycerol-3-phosphate acyltransferase activity"/>
    <property type="evidence" value="ECO:0007669"/>
    <property type="project" value="UniProtKB-UniRule"/>
</dbReference>
<organism evidence="11 12">
    <name type="scientific">Allochromatium humboldtianum</name>
    <dbReference type="NCBI Taxonomy" id="504901"/>
    <lineage>
        <taxon>Bacteria</taxon>
        <taxon>Pseudomonadati</taxon>
        <taxon>Pseudomonadota</taxon>
        <taxon>Gammaproteobacteria</taxon>
        <taxon>Chromatiales</taxon>
        <taxon>Chromatiaceae</taxon>
        <taxon>Allochromatium</taxon>
    </lineage>
</organism>
<reference evidence="11 12" key="1">
    <citation type="submission" date="2020-06" db="EMBL/GenBank/DDBJ databases">
        <title>Whole-genome sequence of Allochromatium humboldtianum DSM 21881, type strain.</title>
        <authorList>
            <person name="Kyndt J.A."/>
            <person name="Meyer T.E."/>
        </authorList>
    </citation>
    <scope>NUCLEOTIDE SEQUENCE [LARGE SCALE GENOMIC DNA]</scope>
    <source>
        <strain evidence="11 12">DSM 21881</strain>
    </source>
</reference>
<evidence type="ECO:0000256" key="2">
    <source>
        <dbReference type="ARBA" id="ARBA00022516"/>
    </source>
</evidence>
<dbReference type="PANTHER" id="PTHR30309:SF0">
    <property type="entry name" value="GLYCEROL-3-PHOSPHATE ACYLTRANSFERASE-RELATED"/>
    <property type="match status" value="1"/>
</dbReference>
<dbReference type="GO" id="GO:0005886">
    <property type="term" value="C:plasma membrane"/>
    <property type="evidence" value="ECO:0007669"/>
    <property type="project" value="UniProtKB-SubCell"/>
</dbReference>
<comment type="catalytic activity">
    <reaction evidence="10">
        <text>an acyl phosphate + sn-glycerol 3-phosphate = a 1-acyl-sn-glycero-3-phosphate + phosphate</text>
        <dbReference type="Rhea" id="RHEA:34075"/>
        <dbReference type="ChEBI" id="CHEBI:43474"/>
        <dbReference type="ChEBI" id="CHEBI:57597"/>
        <dbReference type="ChEBI" id="CHEBI:57970"/>
        <dbReference type="ChEBI" id="CHEBI:59918"/>
        <dbReference type="EC" id="2.3.1.275"/>
    </reaction>
</comment>
<sequence>MITATLLIIAAYLLGSVSSAIIVCRLMGLPDPRTQGSNNPGATNVLRIGGKKAAAITLVGDSFKGLIPMLVGHALGAGPAVLAGIGLAAFIGHLYPVFFGFKGGKGVATALGVQFGLYWPIGLCVAAVWLFVAKVLKISSLSGLISMALAPVFVWLFWDEKALIGMQLIITGLLIWRHRSNIRNLLDGTEDRISAKASSD</sequence>
<evidence type="ECO:0000256" key="4">
    <source>
        <dbReference type="ARBA" id="ARBA00022692"/>
    </source>
</evidence>
<comment type="function">
    <text evidence="10">Catalyzes the transfer of an acyl group from acyl-phosphate (acyl-PO(4)) to glycerol-3-phosphate (G3P) to form lysophosphatidic acid (LPA). This enzyme utilizes acyl-phosphate as fatty acyl donor, but not acyl-CoA or acyl-ACP.</text>
</comment>
<dbReference type="SMART" id="SM01207">
    <property type="entry name" value="G3P_acyltransf"/>
    <property type="match status" value="1"/>
</dbReference>
<evidence type="ECO:0000256" key="5">
    <source>
        <dbReference type="ARBA" id="ARBA00022989"/>
    </source>
</evidence>
<feature type="transmembrane region" description="Helical" evidence="10">
    <location>
        <begin position="70"/>
        <end position="95"/>
    </location>
</feature>
<dbReference type="Pfam" id="PF02660">
    <property type="entry name" value="G3P_acyltransf"/>
    <property type="match status" value="1"/>
</dbReference>
<evidence type="ECO:0000256" key="8">
    <source>
        <dbReference type="ARBA" id="ARBA00023209"/>
    </source>
</evidence>
<dbReference type="Proteomes" id="UP000592294">
    <property type="component" value="Unassembled WGS sequence"/>
</dbReference>
<keyword evidence="12" id="KW-1185">Reference proteome</keyword>
<keyword evidence="11" id="KW-0012">Acyltransferase</keyword>
<protein>
    <recommendedName>
        <fullName evidence="10">Glycerol-3-phosphate acyltransferase</fullName>
    </recommendedName>
    <alternativeName>
        <fullName evidence="10">Acyl-PO4 G3P acyltransferase</fullName>
    </alternativeName>
    <alternativeName>
        <fullName evidence="10">Acyl-phosphate--glycerol-3-phosphate acyltransferase</fullName>
    </alternativeName>
    <alternativeName>
        <fullName evidence="10">G3P acyltransferase</fullName>
        <shortName evidence="10">GPAT</shortName>
        <ecNumber evidence="10">2.3.1.275</ecNumber>
    </alternativeName>
    <alternativeName>
        <fullName evidence="10">Lysophosphatidic acid synthase</fullName>
        <shortName evidence="10">LPA synthase</shortName>
    </alternativeName>
</protein>
<keyword evidence="3 10" id="KW-0808">Transferase</keyword>
<proteinExistence type="inferred from homology"/>
<evidence type="ECO:0000256" key="9">
    <source>
        <dbReference type="ARBA" id="ARBA00023264"/>
    </source>
</evidence>
<comment type="subcellular location">
    <subcellularLocation>
        <location evidence="10">Cell membrane</location>
        <topology evidence="10">Multi-pass membrane protein</topology>
    </subcellularLocation>
</comment>
<comment type="caution">
    <text evidence="11">The sequence shown here is derived from an EMBL/GenBank/DDBJ whole genome shotgun (WGS) entry which is preliminary data.</text>
</comment>
<dbReference type="EMBL" id="JABZEO010000002">
    <property type="protein sequence ID" value="NVZ08355.1"/>
    <property type="molecule type" value="Genomic_DNA"/>
</dbReference>
<feature type="transmembrane region" description="Helical" evidence="10">
    <location>
        <begin position="107"/>
        <end position="132"/>
    </location>
</feature>
<evidence type="ECO:0000256" key="3">
    <source>
        <dbReference type="ARBA" id="ARBA00022679"/>
    </source>
</evidence>
<keyword evidence="6 10" id="KW-0443">Lipid metabolism</keyword>
<evidence type="ECO:0000313" key="11">
    <source>
        <dbReference type="EMBL" id="NVZ08355.1"/>
    </source>
</evidence>
<evidence type="ECO:0000256" key="7">
    <source>
        <dbReference type="ARBA" id="ARBA00023136"/>
    </source>
</evidence>
<evidence type="ECO:0000256" key="6">
    <source>
        <dbReference type="ARBA" id="ARBA00023098"/>
    </source>
</evidence>
<keyword evidence="7 10" id="KW-0472">Membrane</keyword>
<keyword evidence="2 10" id="KW-0444">Lipid biosynthesis</keyword>
<keyword evidence="1 10" id="KW-1003">Cell membrane</keyword>
<dbReference type="GO" id="GO:0008654">
    <property type="term" value="P:phospholipid biosynthetic process"/>
    <property type="evidence" value="ECO:0007669"/>
    <property type="project" value="UniProtKB-UniRule"/>
</dbReference>
<comment type="similarity">
    <text evidence="10">Belongs to the PlsY family.</text>
</comment>
<evidence type="ECO:0000256" key="1">
    <source>
        <dbReference type="ARBA" id="ARBA00022475"/>
    </source>
</evidence>
<evidence type="ECO:0000256" key="10">
    <source>
        <dbReference type="HAMAP-Rule" id="MF_01043"/>
    </source>
</evidence>
<comment type="pathway">
    <text evidence="10">Lipid metabolism; phospholipid metabolism.</text>
</comment>
<dbReference type="RefSeq" id="WP_176975136.1">
    <property type="nucleotide sequence ID" value="NZ_JABZEO010000002.1"/>
</dbReference>
<dbReference type="NCBIfam" id="TIGR00023">
    <property type="entry name" value="glycerol-3-phosphate 1-O-acyltransferase PlsY"/>
    <property type="match status" value="1"/>
</dbReference>
<name>A0A850R6D2_9GAMM</name>
<feature type="transmembrane region" description="Helical" evidence="10">
    <location>
        <begin position="138"/>
        <end position="158"/>
    </location>
</feature>
<accession>A0A850R6D2</accession>